<evidence type="ECO:0000256" key="1">
    <source>
        <dbReference type="SAM" id="Phobius"/>
    </source>
</evidence>
<dbReference type="EMBL" id="LGLV01000013">
    <property type="protein sequence ID" value="OBZ93704.1"/>
    <property type="molecule type" value="Genomic_DNA"/>
</dbReference>
<dbReference type="Proteomes" id="UP000093111">
    <property type="component" value="Unassembled WGS sequence"/>
</dbReference>
<evidence type="ECO:0000259" key="2">
    <source>
        <dbReference type="Pfam" id="PF07331"/>
    </source>
</evidence>
<keyword evidence="1" id="KW-0812">Transmembrane</keyword>
<gene>
    <name evidence="3" type="ORF">ADU59_20970</name>
</gene>
<feature type="transmembrane region" description="Helical" evidence="1">
    <location>
        <begin position="90"/>
        <end position="115"/>
    </location>
</feature>
<name>A0A1C7P1X6_9HYPH</name>
<accession>A0A1C7P1X6</accession>
<organism evidence="3 4">
    <name type="scientific">Pararhizobium polonicum</name>
    <dbReference type="NCBI Taxonomy" id="1612624"/>
    <lineage>
        <taxon>Bacteria</taxon>
        <taxon>Pseudomonadati</taxon>
        <taxon>Pseudomonadota</taxon>
        <taxon>Alphaproteobacteria</taxon>
        <taxon>Hyphomicrobiales</taxon>
        <taxon>Rhizobiaceae</taxon>
        <taxon>Rhizobium/Agrobacterium group</taxon>
        <taxon>Pararhizobium</taxon>
    </lineage>
</organism>
<feature type="transmembrane region" description="Helical" evidence="1">
    <location>
        <begin position="17"/>
        <end position="36"/>
    </location>
</feature>
<keyword evidence="4" id="KW-1185">Reference proteome</keyword>
<sequence length="163" mass="17586">MSKGNTPLTQKRRPDRAALFIAAFLAALAGLIFWDTSRLATIVSYSGIGPATIPFVIACGLLFLAAWTVFEALRGDFPVRDRQEFGPVIWIVGGLAAQMLLLKPLGFSVATGLLFALTAAGFGKRKLWFTIPIGIAICLGVWLIFAGLLQLSLPAGPLEHLFW</sequence>
<keyword evidence="1" id="KW-1133">Transmembrane helix</keyword>
<feature type="transmembrane region" description="Helical" evidence="1">
    <location>
        <begin position="127"/>
        <end position="153"/>
    </location>
</feature>
<reference evidence="3 4" key="1">
    <citation type="journal article" date="2016" name="Syst. Appl. Microbiol.">
        <title>Pararhizobium polonicum sp. nov. isolated from tumors on stone fruit rootstocks.</title>
        <authorList>
            <person name="Pulawska J."/>
            <person name="Kuzmanovic N."/>
            <person name="Willems A."/>
            <person name="Pothier J.F."/>
        </authorList>
    </citation>
    <scope>NUCLEOTIDE SEQUENCE [LARGE SCALE GENOMIC DNA]</scope>
    <source>
        <strain evidence="3 4">F5.1</strain>
    </source>
</reference>
<dbReference type="Pfam" id="PF07331">
    <property type="entry name" value="TctB"/>
    <property type="match status" value="1"/>
</dbReference>
<comment type="caution">
    <text evidence="3">The sequence shown here is derived from an EMBL/GenBank/DDBJ whole genome shotgun (WGS) entry which is preliminary data.</text>
</comment>
<keyword evidence="1" id="KW-0472">Membrane</keyword>
<protein>
    <submittedName>
        <fullName evidence="3">C4-dicarboxylate ABC transporter</fullName>
    </submittedName>
</protein>
<evidence type="ECO:0000313" key="3">
    <source>
        <dbReference type="EMBL" id="OBZ93704.1"/>
    </source>
</evidence>
<dbReference type="AlphaFoldDB" id="A0A1C7P1X6"/>
<proteinExistence type="predicted"/>
<dbReference type="STRING" id="1612624.ADU59_20970"/>
<dbReference type="InterPro" id="IPR009936">
    <property type="entry name" value="DUF1468"/>
</dbReference>
<dbReference type="PATRIC" id="fig|1612624.7.peg.6175"/>
<feature type="transmembrane region" description="Helical" evidence="1">
    <location>
        <begin position="48"/>
        <end position="70"/>
    </location>
</feature>
<dbReference type="RefSeq" id="WP_068956138.1">
    <property type="nucleotide sequence ID" value="NZ_LGLV01000013.1"/>
</dbReference>
<dbReference type="OrthoDB" id="7347328at2"/>
<feature type="domain" description="DUF1468" evidence="2">
    <location>
        <begin position="20"/>
        <end position="154"/>
    </location>
</feature>
<evidence type="ECO:0000313" key="4">
    <source>
        <dbReference type="Proteomes" id="UP000093111"/>
    </source>
</evidence>